<dbReference type="EMBL" id="JASCXX010000010">
    <property type="protein sequence ID" value="MDI6449332.1"/>
    <property type="molecule type" value="Genomic_DNA"/>
</dbReference>
<dbReference type="SUPFAM" id="SSF51658">
    <property type="entry name" value="Xylose isomerase-like"/>
    <property type="match status" value="1"/>
</dbReference>
<dbReference type="Gene3D" id="3.20.20.150">
    <property type="entry name" value="Divalent-metal-dependent TIM barrel enzymes"/>
    <property type="match status" value="1"/>
</dbReference>
<evidence type="ECO:0000259" key="1">
    <source>
        <dbReference type="Pfam" id="PF01261"/>
    </source>
</evidence>
<dbReference type="InterPro" id="IPR013022">
    <property type="entry name" value="Xyl_isomerase-like_TIM-brl"/>
</dbReference>
<dbReference type="RefSeq" id="WP_349244740.1">
    <property type="nucleotide sequence ID" value="NZ_JASCXX010000010.1"/>
</dbReference>
<keyword evidence="3" id="KW-1185">Reference proteome</keyword>
<name>A0AAW6TUL5_9BACT</name>
<gene>
    <name evidence="2" type="ORF">QJ522_09790</name>
</gene>
<feature type="domain" description="Xylose isomerase-like TIM barrel" evidence="1">
    <location>
        <begin position="76"/>
        <end position="219"/>
    </location>
</feature>
<accession>A0AAW6TUL5</accession>
<evidence type="ECO:0000313" key="3">
    <source>
        <dbReference type="Proteomes" id="UP001431776"/>
    </source>
</evidence>
<dbReference type="InterPro" id="IPR036237">
    <property type="entry name" value="Xyl_isomerase-like_sf"/>
</dbReference>
<comment type="caution">
    <text evidence="2">The sequence shown here is derived from an EMBL/GenBank/DDBJ whole genome shotgun (WGS) entry which is preliminary data.</text>
</comment>
<reference evidence="2" key="1">
    <citation type="submission" date="2023-05" db="EMBL/GenBank/DDBJ databases">
        <title>Anaerotaeda fermentans gen. nov., sp. nov., a novel anaerobic planctomycete of the new family within the order Sedimentisphaerales isolated from Taman Peninsula, Russia.</title>
        <authorList>
            <person name="Khomyakova M.A."/>
            <person name="Merkel A.Y."/>
            <person name="Slobodkin A.I."/>
        </authorList>
    </citation>
    <scope>NUCLEOTIDE SEQUENCE</scope>
    <source>
        <strain evidence="2">M17dextr</strain>
    </source>
</reference>
<sequence>MQIRYVISTMVFWWREHPLSFEQECEYLRSLGFGIELWPSLRGQNECRYERRNWPRLKAATEGMLVSMRSRTDHPTLEQWEEQIQCATLLGANIVTELRSLGIPDGPDLNGTGFAAEVVRMADANGVTLCLETGPLPTMLHVARQFDSLRYCLDTGFAHIDRNHSFAQYVDALAPRVIHLHLTDNYGRTDDHEPPGLHGGIPRENWDYLLDVLGRYDNDIIGSFEMCPCMPSVMIRQASEYVFDVLKWPNRPQKQAGHDRLTYHPM</sequence>
<protein>
    <submittedName>
        <fullName evidence="2">TIM barrel protein</fullName>
    </submittedName>
</protein>
<organism evidence="2 3">
    <name type="scientific">Anaerobaca lacustris</name>
    <dbReference type="NCBI Taxonomy" id="3044600"/>
    <lineage>
        <taxon>Bacteria</taxon>
        <taxon>Pseudomonadati</taxon>
        <taxon>Planctomycetota</taxon>
        <taxon>Phycisphaerae</taxon>
        <taxon>Sedimentisphaerales</taxon>
        <taxon>Anaerobacaceae</taxon>
        <taxon>Anaerobaca</taxon>
    </lineage>
</organism>
<dbReference type="Proteomes" id="UP001431776">
    <property type="component" value="Unassembled WGS sequence"/>
</dbReference>
<dbReference type="Pfam" id="PF01261">
    <property type="entry name" value="AP_endonuc_2"/>
    <property type="match status" value="1"/>
</dbReference>
<evidence type="ECO:0000313" key="2">
    <source>
        <dbReference type="EMBL" id="MDI6449332.1"/>
    </source>
</evidence>
<dbReference type="AlphaFoldDB" id="A0AAW6TUL5"/>
<proteinExistence type="predicted"/>